<feature type="domain" description="CBS" evidence="2">
    <location>
        <begin position="84"/>
        <end position="140"/>
    </location>
</feature>
<gene>
    <name evidence="3" type="ORF">D779_2162</name>
</gene>
<dbReference type="AlphaFoldDB" id="W9V5H0"/>
<evidence type="ECO:0000313" key="3">
    <source>
        <dbReference type="EMBL" id="EXJ14793.1"/>
    </source>
</evidence>
<evidence type="ECO:0000256" key="1">
    <source>
        <dbReference type="PROSITE-ProRule" id="PRU00703"/>
    </source>
</evidence>
<proteinExistence type="predicted"/>
<sequence length="155" mass="16971">MKKVSKMTLIQTMRTQFKALDPDRSLDVAAKEMALSGQWLLPVCIGSRLVGSLSLQDLVSFCFGDEGSDADEERARDRTVADVMKRDPLSCGMETSLEDVRSLIFSRRQPAVCVTSSEGDLVGMIDAFEVVDSLSVPQAFSGPEPDEVHQIRGDT</sequence>
<name>W9V5H0_9GAMM</name>
<comment type="caution">
    <text evidence="3">The sequence shown here is derived from an EMBL/GenBank/DDBJ whole genome shotgun (WGS) entry which is preliminary data.</text>
</comment>
<keyword evidence="4" id="KW-1185">Reference proteome</keyword>
<dbReference type="InterPro" id="IPR000644">
    <property type="entry name" value="CBS_dom"/>
</dbReference>
<dbReference type="PROSITE" id="PS51371">
    <property type="entry name" value="CBS"/>
    <property type="match status" value="1"/>
</dbReference>
<dbReference type="SUPFAM" id="SSF54631">
    <property type="entry name" value="CBS-domain pair"/>
    <property type="match status" value="1"/>
</dbReference>
<evidence type="ECO:0000259" key="2">
    <source>
        <dbReference type="PROSITE" id="PS51371"/>
    </source>
</evidence>
<accession>W9V5H0</accession>
<organism evidence="3 4">
    <name type="scientific">Imhoffiella purpurea</name>
    <dbReference type="NCBI Taxonomy" id="1249627"/>
    <lineage>
        <taxon>Bacteria</taxon>
        <taxon>Pseudomonadati</taxon>
        <taxon>Pseudomonadota</taxon>
        <taxon>Gammaproteobacteria</taxon>
        <taxon>Chromatiales</taxon>
        <taxon>Chromatiaceae</taxon>
        <taxon>Imhoffiella</taxon>
    </lineage>
</organism>
<dbReference type="Pfam" id="PF00571">
    <property type="entry name" value="CBS"/>
    <property type="match status" value="2"/>
</dbReference>
<dbReference type="Gene3D" id="3.10.580.10">
    <property type="entry name" value="CBS-domain"/>
    <property type="match status" value="1"/>
</dbReference>
<dbReference type="STRING" id="1249627.D779_2162"/>
<dbReference type="eggNOG" id="COG0517">
    <property type="taxonomic scope" value="Bacteria"/>
</dbReference>
<protein>
    <recommendedName>
        <fullName evidence="2">CBS domain-containing protein</fullName>
    </recommendedName>
</protein>
<dbReference type="InterPro" id="IPR046342">
    <property type="entry name" value="CBS_dom_sf"/>
</dbReference>
<reference evidence="3 4" key="1">
    <citation type="submission" date="2012-11" db="EMBL/GenBank/DDBJ databases">
        <title>Genome assembly of Thiorhodococcus sp. AK35.</title>
        <authorList>
            <person name="Nupur N."/>
            <person name="Khatri I."/>
            <person name="Subramanian S."/>
            <person name="Pinnaka A."/>
        </authorList>
    </citation>
    <scope>NUCLEOTIDE SEQUENCE [LARGE SCALE GENOMIC DNA]</scope>
    <source>
        <strain evidence="3 4">AK35</strain>
    </source>
</reference>
<dbReference type="CDD" id="cd02205">
    <property type="entry name" value="CBS_pair_SF"/>
    <property type="match status" value="1"/>
</dbReference>
<evidence type="ECO:0000313" key="4">
    <source>
        <dbReference type="Proteomes" id="UP000019460"/>
    </source>
</evidence>
<dbReference type="EMBL" id="AONC01000036">
    <property type="protein sequence ID" value="EXJ14793.1"/>
    <property type="molecule type" value="Genomic_DNA"/>
</dbReference>
<dbReference type="Proteomes" id="UP000019460">
    <property type="component" value="Unassembled WGS sequence"/>
</dbReference>
<keyword evidence="1" id="KW-0129">CBS domain</keyword>